<dbReference type="PROSITE" id="PS50195">
    <property type="entry name" value="PX"/>
    <property type="match status" value="1"/>
</dbReference>
<evidence type="ECO:0000259" key="2">
    <source>
        <dbReference type="PROSITE" id="PS50195"/>
    </source>
</evidence>
<sequence length="1248" mass="140718">MFLLLSIGFLFLLLGYSFKWLFNATSAAQKSFRLDDDYSDRYNDSRRKVSPVFSSPNRFFDSTRKTLGPEADAALESIFNIIMEWYILSWYRTVSDSSDFVVQVKMYLQYLCSSLIHRALMLPSKSLITEGLIERTFSHFEHVSSAVTHEKPIDPLTEERVLRSFGPYLHAALTSRSAEVAYLRSMVNRILPYASLPPALLPFNAKQTVQLLSPFLNRKRNPPPVRSQKQGRLSSQTQFRQSRSVSSGSLLPNRRSLVPLDANRAAYSFFIEILSTCVLLPAMDAVASPDFINKLIILVLDEQTDAHTPDVIKVERVPVLSAYVKEWREWLSKKPRFPSPLSNLLKEQLEVYPLMQYMKSVKCTAPMTAVLLMNDIDRRLRTDILPNDTCHEIRAQIRHILSLIRDVDKGALENSGNEQHDVEDQCVLPDSENFAFFDLPSGFEDLLMGTLRAEDTHSLTRLVHNVIWEEACHAAYDAVADRFLPMYLESPEYLAHTLGLTHRVPSLSPRLSNSPRHSSPAGSTFVFNNPLKSMFGGLTVDGTSVLDGSRVGSADEFMHLSSLKSSGEFSKHQLHAQYLLSETQTIDLSDWLVYIPGLSRPEVQPKRRLIDQLTEGVMSIPGSGNNQLSLFEHDRSLSPTLSVGRPLATLSTRESLYKNRIADQLSSLHAAGQVNTTDTALSTSTTNRTPQLSTQFMFTVRTERLVNGERQPIARVDRKYSEFYVLEQKLVEFHGSAIKQQLPKRQFAPRNFEFMESRREPFERYLQYLISQPFLRSSELLFGFLTSKADFNTSLLSDLNLGRFVKSVPMKLTKEKGQFLQDFLLGFYVSCNPQPIMLEPAEPRSFTPRPEPVITVLPSSGVGVLGGYDCLASPNHYAVDANSKFRRNRSICSTTVHKPLVDMSVGNSVVSSWYNNKAAPTSLDNRLRSRLYWNNASLPPDRLGNPENSSTILNVTRLNGLSEMLFFVVEKLLVPVQTKKSQVTAESKSENSGAQANAGEEKTIRKGNTEHSIHKDPTEIRENTWNEALLNAPTLPDTPDGDVMIVRHDMNPTTPEERAPDVPTEIPTPIPKATDIPGSIVSISLSDLFTSISFAISLVKEYVSTRTRRLILWTMRVLWFYFKLPLDQWLATKLDSYVQASLVDSQLAASLRLLEATLFHSYPPSTEAERLERKSHAYTLIKTAALKLASVGISDSSAMEQKLGRLFVSFQQPKWNKQLSYVLLDQLITELFPELDRPTLNAVDGLSS</sequence>
<evidence type="ECO:0000259" key="3">
    <source>
        <dbReference type="PROSITE" id="PS51207"/>
    </source>
</evidence>
<feature type="region of interest" description="Disordered" evidence="1">
    <location>
        <begin position="216"/>
        <end position="249"/>
    </location>
</feature>
<dbReference type="PROSITE" id="PS51207">
    <property type="entry name" value="PXA"/>
    <property type="match status" value="1"/>
</dbReference>
<dbReference type="SMART" id="SM00312">
    <property type="entry name" value="PX"/>
    <property type="match status" value="1"/>
</dbReference>
<evidence type="ECO:0000313" key="5">
    <source>
        <dbReference type="Proteomes" id="UP001497525"/>
    </source>
</evidence>
<evidence type="ECO:0000256" key="1">
    <source>
        <dbReference type="SAM" id="MobiDB-lite"/>
    </source>
</evidence>
<organism evidence="4 5">
    <name type="scientific">Calicophoron daubneyi</name>
    <name type="common">Rumen fluke</name>
    <name type="synonym">Paramphistomum daubneyi</name>
    <dbReference type="NCBI Taxonomy" id="300641"/>
    <lineage>
        <taxon>Eukaryota</taxon>
        <taxon>Metazoa</taxon>
        <taxon>Spiralia</taxon>
        <taxon>Lophotrochozoa</taxon>
        <taxon>Platyhelminthes</taxon>
        <taxon>Trematoda</taxon>
        <taxon>Digenea</taxon>
        <taxon>Plagiorchiida</taxon>
        <taxon>Pronocephalata</taxon>
        <taxon>Paramphistomoidea</taxon>
        <taxon>Paramphistomidae</taxon>
        <taxon>Calicophoron</taxon>
    </lineage>
</organism>
<gene>
    <name evidence="4" type="ORF">CDAUBV1_LOCUS15999</name>
</gene>
<dbReference type="PANTHER" id="PTHR22775">
    <property type="entry name" value="SORTING NEXIN"/>
    <property type="match status" value="1"/>
</dbReference>
<dbReference type="GO" id="GO:0005770">
    <property type="term" value="C:late endosome"/>
    <property type="evidence" value="ECO:0007669"/>
    <property type="project" value="TreeGrafter"/>
</dbReference>
<feature type="compositionally biased region" description="Polar residues" evidence="1">
    <location>
        <begin position="227"/>
        <end position="249"/>
    </location>
</feature>
<protein>
    <recommendedName>
        <fullName evidence="6">Sorting nexin-14</fullName>
    </recommendedName>
</protein>
<dbReference type="Pfam" id="PF00787">
    <property type="entry name" value="PX"/>
    <property type="match status" value="1"/>
</dbReference>
<dbReference type="GO" id="GO:0097352">
    <property type="term" value="P:autophagosome maturation"/>
    <property type="evidence" value="ECO:0007669"/>
    <property type="project" value="TreeGrafter"/>
</dbReference>
<accession>A0AAV2TW15</accession>
<feature type="domain" description="PXA" evidence="3">
    <location>
        <begin position="68"/>
        <end position="304"/>
    </location>
</feature>
<reference evidence="4" key="1">
    <citation type="submission" date="2024-06" db="EMBL/GenBank/DDBJ databases">
        <authorList>
            <person name="Liu X."/>
            <person name="Lenzi L."/>
            <person name="Haldenby T S."/>
            <person name="Uol C."/>
        </authorList>
    </citation>
    <scope>NUCLEOTIDE SEQUENCE</scope>
</reference>
<dbReference type="InterPro" id="IPR003114">
    <property type="entry name" value="Phox_assoc"/>
</dbReference>
<feature type="compositionally biased region" description="Polar residues" evidence="1">
    <location>
        <begin position="981"/>
        <end position="995"/>
    </location>
</feature>
<dbReference type="EMBL" id="CAXLJL010000778">
    <property type="protein sequence ID" value="CAL5140704.1"/>
    <property type="molecule type" value="Genomic_DNA"/>
</dbReference>
<feature type="domain" description="PX" evidence="2">
    <location>
        <begin position="676"/>
        <end position="792"/>
    </location>
</feature>
<comment type="caution">
    <text evidence="4">The sequence shown here is derived from an EMBL/GenBank/DDBJ whole genome shotgun (WGS) entry which is preliminary data.</text>
</comment>
<dbReference type="SMART" id="SM00313">
    <property type="entry name" value="PXA"/>
    <property type="match status" value="1"/>
</dbReference>
<dbReference type="Gene3D" id="3.30.1520.10">
    <property type="entry name" value="Phox-like domain"/>
    <property type="match status" value="1"/>
</dbReference>
<dbReference type="Pfam" id="PF02194">
    <property type="entry name" value="PXA"/>
    <property type="match status" value="1"/>
</dbReference>
<dbReference type="GO" id="GO:0035091">
    <property type="term" value="F:phosphatidylinositol binding"/>
    <property type="evidence" value="ECO:0007669"/>
    <property type="project" value="InterPro"/>
</dbReference>
<feature type="region of interest" description="Disordered" evidence="1">
    <location>
        <begin position="981"/>
        <end position="1020"/>
    </location>
</feature>
<evidence type="ECO:0000313" key="4">
    <source>
        <dbReference type="EMBL" id="CAL5140704.1"/>
    </source>
</evidence>
<proteinExistence type="predicted"/>
<name>A0AAV2TW15_CALDB</name>
<dbReference type="Proteomes" id="UP001497525">
    <property type="component" value="Unassembled WGS sequence"/>
</dbReference>
<dbReference type="SUPFAM" id="SSF64268">
    <property type="entry name" value="PX domain"/>
    <property type="match status" value="1"/>
</dbReference>
<dbReference type="InterPro" id="IPR036871">
    <property type="entry name" value="PX_dom_sf"/>
</dbReference>
<feature type="compositionally biased region" description="Basic and acidic residues" evidence="1">
    <location>
        <begin position="999"/>
        <end position="1020"/>
    </location>
</feature>
<dbReference type="InterPro" id="IPR001683">
    <property type="entry name" value="PX_dom"/>
</dbReference>
<evidence type="ECO:0008006" key="6">
    <source>
        <dbReference type="Google" id="ProtNLM"/>
    </source>
</evidence>
<dbReference type="AlphaFoldDB" id="A0AAV2TW15"/>
<dbReference type="PANTHER" id="PTHR22775:SF44">
    <property type="entry name" value="SORTING NEXIN-14"/>
    <property type="match status" value="1"/>
</dbReference>